<feature type="compositionally biased region" description="Basic and acidic residues" evidence="2">
    <location>
        <begin position="475"/>
        <end position="485"/>
    </location>
</feature>
<dbReference type="GO" id="GO:0004519">
    <property type="term" value="F:endonuclease activity"/>
    <property type="evidence" value="ECO:0007669"/>
    <property type="project" value="UniProtKB-KW"/>
</dbReference>
<reference evidence="4 5" key="1">
    <citation type="submission" date="2019-06" db="EMBL/GenBank/DDBJ databases">
        <title>Sequencing the genomes of 1000 actinobacteria strains.</title>
        <authorList>
            <person name="Klenk H.-P."/>
        </authorList>
    </citation>
    <scope>NUCLEOTIDE SEQUENCE [LARGE SCALE GENOMIC DNA]</scope>
    <source>
        <strain evidence="4 5">DSM 45671</strain>
    </source>
</reference>
<dbReference type="Pfam" id="PF02720">
    <property type="entry name" value="DUF222"/>
    <property type="match status" value="1"/>
</dbReference>
<protein>
    <submittedName>
        <fullName evidence="4">HNH endonuclease</fullName>
    </submittedName>
</protein>
<sequence length="521" mass="57039">MFERTVVEIDRPEGWVGEDELDVLDQLELDELLGPPGSLEPQPRVHLAPDEWPWGFALPGEESAVGLDAATTEPAALSDAGLIEAIVGFERLAGWAQARQARLLAEFARRRPGDDPTMVATDKPCSIARFAPDEVGLALKLSRLTAKARLGRAVQLTEVLPETLHAWQQGELDERRVSAVCDATHYLPVEKARAVQQRVLGRAPEQTLAQLKAALKRAVLQADPDGCRERHRAARRDRRVAVGDEQEGMASLWALLSATDARSCFQWLTRLARGCGTDDPRGMDARRADLMVSLLTGTLTYATPDSEDTAGDECRAPETEPPLPVNPGKPLVQVLMPFTTLLGLDEQACELAGHGPIPAELAREIAADGTLKRLVYDPLSGALLDHGRTTYRPPAALADFVRARDVHCRGPICGRRALDSELDHIVPYPKGPTSEQNLVGGCGHDHHAKHAPGWQVRARPGRRIEWITPTGHRYYSDPHDYRPDHGPPPAPPPPSQEQMALVDPWNSQKAVPPDPLDRAPF</sequence>
<keyword evidence="5" id="KW-1185">Reference proteome</keyword>
<dbReference type="GO" id="GO:0008270">
    <property type="term" value="F:zinc ion binding"/>
    <property type="evidence" value="ECO:0007669"/>
    <property type="project" value="InterPro"/>
</dbReference>
<dbReference type="RefSeq" id="WP_170309079.1">
    <property type="nucleotide sequence ID" value="NZ_VIWU01000001.1"/>
</dbReference>
<dbReference type="InterPro" id="IPR003615">
    <property type="entry name" value="HNH_nuc"/>
</dbReference>
<evidence type="ECO:0000259" key="3">
    <source>
        <dbReference type="SMART" id="SM00507"/>
    </source>
</evidence>
<keyword evidence="4" id="KW-0540">Nuclease</keyword>
<keyword evidence="4" id="KW-0255">Endonuclease</keyword>
<dbReference type="GO" id="GO:0003676">
    <property type="term" value="F:nucleic acid binding"/>
    <property type="evidence" value="ECO:0007669"/>
    <property type="project" value="InterPro"/>
</dbReference>
<dbReference type="Proteomes" id="UP000321261">
    <property type="component" value="Unassembled WGS sequence"/>
</dbReference>
<organism evidence="4 5">
    <name type="scientific">Pseudonocardia hierapolitana</name>
    <dbReference type="NCBI Taxonomy" id="1128676"/>
    <lineage>
        <taxon>Bacteria</taxon>
        <taxon>Bacillati</taxon>
        <taxon>Actinomycetota</taxon>
        <taxon>Actinomycetes</taxon>
        <taxon>Pseudonocardiales</taxon>
        <taxon>Pseudonocardiaceae</taxon>
        <taxon>Pseudonocardia</taxon>
    </lineage>
</organism>
<evidence type="ECO:0000256" key="2">
    <source>
        <dbReference type="SAM" id="MobiDB-lite"/>
    </source>
</evidence>
<dbReference type="EMBL" id="VIWU01000001">
    <property type="protein sequence ID" value="TWF79809.1"/>
    <property type="molecule type" value="Genomic_DNA"/>
</dbReference>
<dbReference type="AlphaFoldDB" id="A0A561SY64"/>
<evidence type="ECO:0000313" key="4">
    <source>
        <dbReference type="EMBL" id="TWF79809.1"/>
    </source>
</evidence>
<feature type="domain" description="HNH nuclease" evidence="3">
    <location>
        <begin position="396"/>
        <end position="447"/>
    </location>
</feature>
<name>A0A561SY64_9PSEU</name>
<evidence type="ECO:0000256" key="1">
    <source>
        <dbReference type="ARBA" id="ARBA00023450"/>
    </source>
</evidence>
<feature type="region of interest" description="Disordered" evidence="2">
    <location>
        <begin position="475"/>
        <end position="521"/>
    </location>
</feature>
<dbReference type="CDD" id="cd00085">
    <property type="entry name" value="HNHc"/>
    <property type="match status" value="1"/>
</dbReference>
<gene>
    <name evidence="4" type="ORF">FHX44_115744</name>
</gene>
<dbReference type="Pfam" id="PF01844">
    <property type="entry name" value="HNH"/>
    <property type="match status" value="1"/>
</dbReference>
<dbReference type="InterPro" id="IPR003870">
    <property type="entry name" value="DUF222"/>
</dbReference>
<feature type="region of interest" description="Disordered" evidence="2">
    <location>
        <begin position="301"/>
        <end position="328"/>
    </location>
</feature>
<dbReference type="InterPro" id="IPR002711">
    <property type="entry name" value="HNH"/>
</dbReference>
<dbReference type="SMART" id="SM00507">
    <property type="entry name" value="HNHc"/>
    <property type="match status" value="1"/>
</dbReference>
<comment type="similarity">
    <text evidence="1">Belongs to the Rv1128c/1148c/1588c/1702c/1945/3466 family.</text>
</comment>
<evidence type="ECO:0000313" key="5">
    <source>
        <dbReference type="Proteomes" id="UP000321261"/>
    </source>
</evidence>
<feature type="compositionally biased region" description="Pro residues" evidence="2">
    <location>
        <begin position="486"/>
        <end position="495"/>
    </location>
</feature>
<proteinExistence type="inferred from homology"/>
<keyword evidence="4" id="KW-0378">Hydrolase</keyword>
<comment type="caution">
    <text evidence="4">The sequence shown here is derived from an EMBL/GenBank/DDBJ whole genome shotgun (WGS) entry which is preliminary data.</text>
</comment>
<accession>A0A561SY64</accession>